<dbReference type="PROSITE" id="PS51186">
    <property type="entry name" value="GNAT"/>
    <property type="match status" value="1"/>
</dbReference>
<gene>
    <name evidence="4" type="ORF">HNQ92_005081</name>
</gene>
<dbReference type="EC" id="2.3.1.-" evidence="4"/>
<organism evidence="4 5">
    <name type="scientific">Rhabdobacter roseus</name>
    <dbReference type="NCBI Taxonomy" id="1655419"/>
    <lineage>
        <taxon>Bacteria</taxon>
        <taxon>Pseudomonadati</taxon>
        <taxon>Bacteroidota</taxon>
        <taxon>Cytophagia</taxon>
        <taxon>Cytophagales</taxon>
        <taxon>Cytophagaceae</taxon>
        <taxon>Rhabdobacter</taxon>
    </lineage>
</organism>
<name>A0A840U531_9BACT</name>
<dbReference type="PANTHER" id="PTHR43800">
    <property type="entry name" value="PEPTIDYL-LYSINE N-ACETYLTRANSFERASE YJAB"/>
    <property type="match status" value="1"/>
</dbReference>
<keyword evidence="1 4" id="KW-0808">Transferase</keyword>
<evidence type="ECO:0000259" key="3">
    <source>
        <dbReference type="PROSITE" id="PS51186"/>
    </source>
</evidence>
<feature type="domain" description="N-acetyltransferase" evidence="3">
    <location>
        <begin position="5"/>
        <end position="142"/>
    </location>
</feature>
<dbReference type="InterPro" id="IPR016181">
    <property type="entry name" value="Acyl_CoA_acyltransferase"/>
</dbReference>
<keyword evidence="2 4" id="KW-0012">Acyltransferase</keyword>
<dbReference type="SUPFAM" id="SSF55729">
    <property type="entry name" value="Acyl-CoA N-acyltransferases (Nat)"/>
    <property type="match status" value="1"/>
</dbReference>
<dbReference type="Pfam" id="PF13673">
    <property type="entry name" value="Acetyltransf_10"/>
    <property type="match status" value="1"/>
</dbReference>
<dbReference type="EMBL" id="JACHGF010000012">
    <property type="protein sequence ID" value="MBB5286919.1"/>
    <property type="molecule type" value="Genomic_DNA"/>
</dbReference>
<evidence type="ECO:0000256" key="1">
    <source>
        <dbReference type="ARBA" id="ARBA00022679"/>
    </source>
</evidence>
<accession>A0A840U531</accession>
<evidence type="ECO:0000313" key="4">
    <source>
        <dbReference type="EMBL" id="MBB5286919.1"/>
    </source>
</evidence>
<dbReference type="GO" id="GO:0016747">
    <property type="term" value="F:acyltransferase activity, transferring groups other than amino-acyl groups"/>
    <property type="evidence" value="ECO:0007669"/>
    <property type="project" value="InterPro"/>
</dbReference>
<evidence type="ECO:0000256" key="2">
    <source>
        <dbReference type="ARBA" id="ARBA00023315"/>
    </source>
</evidence>
<proteinExistence type="predicted"/>
<evidence type="ECO:0000313" key="5">
    <source>
        <dbReference type="Proteomes" id="UP000557307"/>
    </source>
</evidence>
<dbReference type="CDD" id="cd04301">
    <property type="entry name" value="NAT_SF"/>
    <property type="match status" value="1"/>
</dbReference>
<sequence>MEENVTIERVGKESYAEIVDVWEASVRATHDFLSEEDIQFFKPLILNEYLAVVDLCCIRDPSSGRIMGFLGTVGQQIEMLFIHPDYRNKGMGKAFMEYAIRQCKANRVEVNEQNEQAVGFYKHLGFKVIKRCEYDNMGKPFPLLQMML</sequence>
<dbReference type="Proteomes" id="UP000557307">
    <property type="component" value="Unassembled WGS sequence"/>
</dbReference>
<dbReference type="Gene3D" id="3.40.630.30">
    <property type="match status" value="1"/>
</dbReference>
<protein>
    <submittedName>
        <fullName evidence="4">Putative acetyltransferase</fullName>
        <ecNumber evidence="4">2.3.1.-</ecNumber>
    </submittedName>
</protein>
<keyword evidence="5" id="KW-1185">Reference proteome</keyword>
<dbReference type="InterPro" id="IPR000182">
    <property type="entry name" value="GNAT_dom"/>
</dbReference>
<dbReference type="AlphaFoldDB" id="A0A840U531"/>
<dbReference type="PANTHER" id="PTHR43800:SF1">
    <property type="entry name" value="PEPTIDYL-LYSINE N-ACETYLTRANSFERASE YJAB"/>
    <property type="match status" value="1"/>
</dbReference>
<comment type="caution">
    <text evidence="4">The sequence shown here is derived from an EMBL/GenBank/DDBJ whole genome shotgun (WGS) entry which is preliminary data.</text>
</comment>
<dbReference type="RefSeq" id="WP_184178512.1">
    <property type="nucleotide sequence ID" value="NZ_JACHGF010000012.1"/>
</dbReference>
<reference evidence="4 5" key="1">
    <citation type="submission" date="2020-08" db="EMBL/GenBank/DDBJ databases">
        <title>Genomic Encyclopedia of Type Strains, Phase IV (KMG-IV): sequencing the most valuable type-strain genomes for metagenomic binning, comparative biology and taxonomic classification.</title>
        <authorList>
            <person name="Goeker M."/>
        </authorList>
    </citation>
    <scope>NUCLEOTIDE SEQUENCE [LARGE SCALE GENOMIC DNA]</scope>
    <source>
        <strain evidence="4 5">DSM 105074</strain>
    </source>
</reference>